<comment type="caution">
    <text evidence="2">The sequence shown here is derived from an EMBL/GenBank/DDBJ whole genome shotgun (WGS) entry which is preliminary data.</text>
</comment>
<dbReference type="EMBL" id="QXML01000002">
    <property type="protein sequence ID" value="RIW17405.1"/>
    <property type="molecule type" value="Genomic_DNA"/>
</dbReference>
<proteinExistence type="predicted"/>
<feature type="transmembrane region" description="Helical" evidence="1">
    <location>
        <begin position="109"/>
        <end position="129"/>
    </location>
</feature>
<feature type="transmembrane region" description="Helical" evidence="1">
    <location>
        <begin position="51"/>
        <end position="73"/>
    </location>
</feature>
<evidence type="ECO:0000313" key="2">
    <source>
        <dbReference type="EMBL" id="RIW17405.1"/>
    </source>
</evidence>
<keyword evidence="1" id="KW-1133">Transmembrane helix</keyword>
<evidence type="ECO:0000313" key="3">
    <source>
        <dbReference type="Proteomes" id="UP000283522"/>
    </source>
</evidence>
<gene>
    <name evidence="2" type="ORF">D0X99_06665</name>
</gene>
<accession>A0A418PV36</accession>
<organism evidence="2 3">
    <name type="scientific">Algoriphagus lacus</name>
    <dbReference type="NCBI Taxonomy" id="2056311"/>
    <lineage>
        <taxon>Bacteria</taxon>
        <taxon>Pseudomonadati</taxon>
        <taxon>Bacteroidota</taxon>
        <taxon>Cytophagia</taxon>
        <taxon>Cytophagales</taxon>
        <taxon>Cyclobacteriaceae</taxon>
        <taxon>Algoriphagus</taxon>
    </lineage>
</organism>
<protein>
    <submittedName>
        <fullName evidence="2">Uncharacterized protein</fullName>
    </submittedName>
</protein>
<dbReference type="Proteomes" id="UP000283522">
    <property type="component" value="Unassembled WGS sequence"/>
</dbReference>
<dbReference type="AlphaFoldDB" id="A0A418PV36"/>
<dbReference type="RefSeq" id="WP_119476842.1">
    <property type="nucleotide sequence ID" value="NZ_QXML01000002.1"/>
</dbReference>
<keyword evidence="1" id="KW-0812">Transmembrane</keyword>
<keyword evidence="1" id="KW-0472">Membrane</keyword>
<name>A0A418PV36_9BACT</name>
<dbReference type="OrthoDB" id="680984at2"/>
<evidence type="ECO:0000256" key="1">
    <source>
        <dbReference type="SAM" id="Phobius"/>
    </source>
</evidence>
<keyword evidence="3" id="KW-1185">Reference proteome</keyword>
<feature type="transmembrane region" description="Helical" evidence="1">
    <location>
        <begin position="20"/>
        <end position="39"/>
    </location>
</feature>
<feature type="transmembrane region" description="Helical" evidence="1">
    <location>
        <begin position="80"/>
        <end position="103"/>
    </location>
</feature>
<sequence>MGISIKSILDYFSGKPKSLFLLDGLGAALTAFSLFFVVRPYHDYVGMPANMLTYLSAFGLVYSVYSMSCCFFLKGCWTPYLRIIGISNSLYCLLIMTMLYAYSNSLTPLGLAYFLVEILIIGLLVYLELSVANRLMAKKTD</sequence>
<reference evidence="2 3" key="1">
    <citation type="submission" date="2018-09" db="EMBL/GenBank/DDBJ databases">
        <authorList>
            <person name="Wang X."/>
            <person name="Du Z."/>
        </authorList>
    </citation>
    <scope>NUCLEOTIDE SEQUENCE [LARGE SCALE GENOMIC DNA]</scope>
    <source>
        <strain evidence="2 3">N3</strain>
    </source>
</reference>